<keyword evidence="4" id="KW-1185">Reference proteome</keyword>
<organism evidence="3 4">
    <name type="scientific">Choanephora cucurbitarum</name>
    <dbReference type="NCBI Taxonomy" id="101091"/>
    <lineage>
        <taxon>Eukaryota</taxon>
        <taxon>Fungi</taxon>
        <taxon>Fungi incertae sedis</taxon>
        <taxon>Mucoromycota</taxon>
        <taxon>Mucoromycotina</taxon>
        <taxon>Mucoromycetes</taxon>
        <taxon>Mucorales</taxon>
        <taxon>Mucorineae</taxon>
        <taxon>Choanephoraceae</taxon>
        <taxon>Choanephoroideae</taxon>
        <taxon>Choanephora</taxon>
    </lineage>
</organism>
<dbReference type="EMBL" id="LUGH01000065">
    <property type="protein sequence ID" value="OBZ90059.1"/>
    <property type="molecule type" value="Genomic_DNA"/>
</dbReference>
<feature type="region of interest" description="Disordered" evidence="1">
    <location>
        <begin position="107"/>
        <end position="140"/>
    </location>
</feature>
<gene>
    <name evidence="3" type="ORF">A0J61_01878</name>
</gene>
<comment type="caution">
    <text evidence="3">The sequence shown here is derived from an EMBL/GenBank/DDBJ whole genome shotgun (WGS) entry which is preliminary data.</text>
</comment>
<protein>
    <recommendedName>
        <fullName evidence="5">GPI anchored serine-threonine rich protein</fullName>
    </recommendedName>
</protein>
<evidence type="ECO:0008006" key="5">
    <source>
        <dbReference type="Google" id="ProtNLM"/>
    </source>
</evidence>
<feature type="chain" id="PRO_5008889786" description="GPI anchored serine-threonine rich protein" evidence="2">
    <location>
        <begin position="17"/>
        <end position="164"/>
    </location>
</feature>
<dbReference type="Proteomes" id="UP000093000">
    <property type="component" value="Unassembled WGS sequence"/>
</dbReference>
<proteinExistence type="predicted"/>
<dbReference type="AlphaFoldDB" id="A0A1C7NMF9"/>
<accession>A0A1C7NMF9</accession>
<feature type="signal peptide" evidence="2">
    <location>
        <begin position="1"/>
        <end position="16"/>
    </location>
</feature>
<evidence type="ECO:0000256" key="2">
    <source>
        <dbReference type="SAM" id="SignalP"/>
    </source>
</evidence>
<feature type="compositionally biased region" description="Low complexity" evidence="1">
    <location>
        <begin position="107"/>
        <end position="128"/>
    </location>
</feature>
<evidence type="ECO:0000256" key="1">
    <source>
        <dbReference type="SAM" id="MobiDB-lite"/>
    </source>
</evidence>
<dbReference type="InParanoid" id="A0A1C7NMF9"/>
<name>A0A1C7NMF9_9FUNG</name>
<feature type="compositionally biased region" description="Polar residues" evidence="1">
    <location>
        <begin position="129"/>
        <end position="140"/>
    </location>
</feature>
<evidence type="ECO:0000313" key="4">
    <source>
        <dbReference type="Proteomes" id="UP000093000"/>
    </source>
</evidence>
<sequence>MKYVALFLSVLAAAQAADISVTAHPSYSAVVCPMTVCPTATALVARDIECPDYCDGKCKIIDDVCCPGTQKVVCDEIQTYNGTITVGNSSPIVSAFASSTATAASTTPTVASGTTQTSLLPSSTSTSGAPQATQSAPSSGATSNHVALSSMCLMMLGALAIQAL</sequence>
<keyword evidence="2" id="KW-0732">Signal</keyword>
<reference evidence="3 4" key="1">
    <citation type="submission" date="2016-03" db="EMBL/GenBank/DDBJ databases">
        <title>Choanephora cucurbitarum.</title>
        <authorList>
            <person name="Min B."/>
            <person name="Park H."/>
            <person name="Park J.-H."/>
            <person name="Shin H.-D."/>
            <person name="Choi I.-G."/>
        </authorList>
    </citation>
    <scope>NUCLEOTIDE SEQUENCE [LARGE SCALE GENOMIC DNA]</scope>
    <source>
        <strain evidence="3 4">KUS-F28377</strain>
    </source>
</reference>
<evidence type="ECO:0000313" key="3">
    <source>
        <dbReference type="EMBL" id="OBZ90059.1"/>
    </source>
</evidence>
<dbReference type="OrthoDB" id="2289174at2759"/>